<keyword evidence="2" id="KW-1185">Reference proteome</keyword>
<reference evidence="1" key="1">
    <citation type="submission" date="2021-06" db="EMBL/GenBank/DDBJ databases">
        <title>Parelaphostrongylus tenuis whole genome reference sequence.</title>
        <authorList>
            <person name="Garwood T.J."/>
            <person name="Larsen P.A."/>
            <person name="Fountain-Jones N.M."/>
            <person name="Garbe J.R."/>
            <person name="Macchietto M.G."/>
            <person name="Kania S.A."/>
            <person name="Gerhold R.W."/>
            <person name="Richards J.E."/>
            <person name="Wolf T.M."/>
        </authorList>
    </citation>
    <scope>NUCLEOTIDE SEQUENCE</scope>
    <source>
        <strain evidence="1">MNPRO001-30</strain>
        <tissue evidence="1">Meninges</tissue>
    </source>
</reference>
<evidence type="ECO:0000313" key="2">
    <source>
        <dbReference type="Proteomes" id="UP001196413"/>
    </source>
</evidence>
<protein>
    <submittedName>
        <fullName evidence="1">Uncharacterized protein</fullName>
    </submittedName>
</protein>
<comment type="caution">
    <text evidence="1">The sequence shown here is derived from an EMBL/GenBank/DDBJ whole genome shotgun (WGS) entry which is preliminary data.</text>
</comment>
<sequence>MSDVNYIESHCELMRSNLDLIIQADRASSSWFLVGSTRFSQDDADKLVNQYIMEESLVMFRVMKALYQKPQQK</sequence>
<dbReference type="AlphaFoldDB" id="A0AAD5R260"/>
<gene>
    <name evidence="1" type="ORF">KIN20_029264</name>
</gene>
<evidence type="ECO:0000313" key="1">
    <source>
        <dbReference type="EMBL" id="KAJ1368185.1"/>
    </source>
</evidence>
<dbReference type="Proteomes" id="UP001196413">
    <property type="component" value="Unassembled WGS sequence"/>
</dbReference>
<dbReference type="EMBL" id="JAHQIW010006104">
    <property type="protein sequence ID" value="KAJ1368185.1"/>
    <property type="molecule type" value="Genomic_DNA"/>
</dbReference>
<name>A0AAD5R260_PARTN</name>
<accession>A0AAD5R260</accession>
<organism evidence="1 2">
    <name type="scientific">Parelaphostrongylus tenuis</name>
    <name type="common">Meningeal worm</name>
    <dbReference type="NCBI Taxonomy" id="148309"/>
    <lineage>
        <taxon>Eukaryota</taxon>
        <taxon>Metazoa</taxon>
        <taxon>Ecdysozoa</taxon>
        <taxon>Nematoda</taxon>
        <taxon>Chromadorea</taxon>
        <taxon>Rhabditida</taxon>
        <taxon>Rhabditina</taxon>
        <taxon>Rhabditomorpha</taxon>
        <taxon>Strongyloidea</taxon>
        <taxon>Metastrongylidae</taxon>
        <taxon>Parelaphostrongylus</taxon>
    </lineage>
</organism>
<proteinExistence type="predicted"/>